<comment type="similarity">
    <text evidence="1">Belongs to the sigma-70 factor family. ECF subfamily.</text>
</comment>
<evidence type="ECO:0000259" key="7">
    <source>
        <dbReference type="Pfam" id="PF08281"/>
    </source>
</evidence>
<reference evidence="8 9" key="1">
    <citation type="submission" date="2019-08" db="EMBL/GenBank/DDBJ databases">
        <title>Deep-cultivation of Planctomycetes and their phenomic and genomic characterization uncovers novel biology.</title>
        <authorList>
            <person name="Wiegand S."/>
            <person name="Jogler M."/>
            <person name="Boedeker C."/>
            <person name="Pinto D."/>
            <person name="Vollmers J."/>
            <person name="Rivas-Marin E."/>
            <person name="Kohn T."/>
            <person name="Peeters S.H."/>
            <person name="Heuer A."/>
            <person name="Rast P."/>
            <person name="Oberbeckmann S."/>
            <person name="Bunk B."/>
            <person name="Jeske O."/>
            <person name="Meyerdierks A."/>
            <person name="Storesund J.E."/>
            <person name="Kallscheuer N."/>
            <person name="Luecker S."/>
            <person name="Lage O.M."/>
            <person name="Pohl T."/>
            <person name="Merkel B.J."/>
            <person name="Hornburger P."/>
            <person name="Mueller R.-W."/>
            <person name="Bruemmer F."/>
            <person name="Labrenz M."/>
            <person name="Spormann A.M."/>
            <person name="Op den Camp H."/>
            <person name="Overmann J."/>
            <person name="Amann R."/>
            <person name="Jetten M.S.M."/>
            <person name="Mascher T."/>
            <person name="Medema M.H."/>
            <person name="Devos D.P."/>
            <person name="Kaster A.-K."/>
            <person name="Ovreas L."/>
            <person name="Rohde M."/>
            <person name="Galperin M.Y."/>
            <person name="Jogler C."/>
        </authorList>
    </citation>
    <scope>NUCLEOTIDE SEQUENCE [LARGE SCALE GENOMIC DNA]</scope>
    <source>
        <strain evidence="8 9">OJF2</strain>
    </source>
</reference>
<dbReference type="NCBIfam" id="TIGR02937">
    <property type="entry name" value="sigma70-ECF"/>
    <property type="match status" value="1"/>
</dbReference>
<keyword evidence="2" id="KW-0805">Transcription regulation</keyword>
<dbReference type="Gene3D" id="1.10.10.10">
    <property type="entry name" value="Winged helix-like DNA-binding domain superfamily/Winged helix DNA-binding domain"/>
    <property type="match status" value="1"/>
</dbReference>
<dbReference type="InterPro" id="IPR007627">
    <property type="entry name" value="RNA_pol_sigma70_r2"/>
</dbReference>
<dbReference type="AlphaFoldDB" id="A0A5B9WES4"/>
<dbReference type="InterPro" id="IPR039425">
    <property type="entry name" value="RNA_pol_sigma-70-like"/>
</dbReference>
<dbReference type="Gene3D" id="1.10.1740.10">
    <property type="match status" value="1"/>
</dbReference>
<organism evidence="8 9">
    <name type="scientific">Aquisphaera giovannonii</name>
    <dbReference type="NCBI Taxonomy" id="406548"/>
    <lineage>
        <taxon>Bacteria</taxon>
        <taxon>Pseudomonadati</taxon>
        <taxon>Planctomycetota</taxon>
        <taxon>Planctomycetia</taxon>
        <taxon>Isosphaerales</taxon>
        <taxon>Isosphaeraceae</taxon>
        <taxon>Aquisphaera</taxon>
    </lineage>
</organism>
<keyword evidence="4" id="KW-0238">DNA-binding</keyword>
<dbReference type="InterPro" id="IPR013324">
    <property type="entry name" value="RNA_pol_sigma_r3/r4-like"/>
</dbReference>
<keyword evidence="9" id="KW-1185">Reference proteome</keyword>
<dbReference type="Proteomes" id="UP000324233">
    <property type="component" value="Chromosome"/>
</dbReference>
<evidence type="ECO:0000256" key="2">
    <source>
        <dbReference type="ARBA" id="ARBA00023015"/>
    </source>
</evidence>
<keyword evidence="5" id="KW-0804">Transcription</keyword>
<accession>A0A5B9WES4</accession>
<dbReference type="GO" id="GO:0006352">
    <property type="term" value="P:DNA-templated transcription initiation"/>
    <property type="evidence" value="ECO:0007669"/>
    <property type="project" value="InterPro"/>
</dbReference>
<dbReference type="GO" id="GO:0016987">
    <property type="term" value="F:sigma factor activity"/>
    <property type="evidence" value="ECO:0007669"/>
    <property type="project" value="UniProtKB-KW"/>
</dbReference>
<evidence type="ECO:0000256" key="5">
    <source>
        <dbReference type="ARBA" id="ARBA00023163"/>
    </source>
</evidence>
<dbReference type="GO" id="GO:0003677">
    <property type="term" value="F:DNA binding"/>
    <property type="evidence" value="ECO:0007669"/>
    <property type="project" value="UniProtKB-KW"/>
</dbReference>
<name>A0A5B9WES4_9BACT</name>
<evidence type="ECO:0000313" key="9">
    <source>
        <dbReference type="Proteomes" id="UP000324233"/>
    </source>
</evidence>
<sequence>MPDPDSHAPDLIEQAAGGDRAARESLLARYRDHLRRMVAVRLDGRLSRRIDPSDIVQETLMEADRRLDDYLRDRPIPFPAWLRRIAGDRIVDAHRAHVGSRKRSVTREAAAAPLPDESSMALIRRILADDTSPTDRLIRDEDLESVRAAIDSLSPKDREVLVMRHLERLSTSEIGEAIGVGEGAVKVRLLRALIRLRARLGAGP</sequence>
<evidence type="ECO:0000256" key="3">
    <source>
        <dbReference type="ARBA" id="ARBA00023082"/>
    </source>
</evidence>
<evidence type="ECO:0000313" key="8">
    <source>
        <dbReference type="EMBL" id="QEH38724.1"/>
    </source>
</evidence>
<dbReference type="InterPro" id="IPR014326">
    <property type="entry name" value="RNA_pol_sigma-70_Plancto"/>
</dbReference>
<dbReference type="PANTHER" id="PTHR43133">
    <property type="entry name" value="RNA POLYMERASE ECF-TYPE SIGMA FACTO"/>
    <property type="match status" value="1"/>
</dbReference>
<dbReference type="InterPro" id="IPR013249">
    <property type="entry name" value="RNA_pol_sigma70_r4_t2"/>
</dbReference>
<dbReference type="PANTHER" id="PTHR43133:SF58">
    <property type="entry name" value="ECF RNA POLYMERASE SIGMA FACTOR SIGD"/>
    <property type="match status" value="1"/>
</dbReference>
<dbReference type="InterPro" id="IPR036388">
    <property type="entry name" value="WH-like_DNA-bd_sf"/>
</dbReference>
<dbReference type="KEGG" id="agv:OJF2_73300"/>
<gene>
    <name evidence="8" type="primary">sigW_19</name>
    <name evidence="8" type="ORF">OJF2_73300</name>
</gene>
<proteinExistence type="inferred from homology"/>
<dbReference type="OrthoDB" id="276109at2"/>
<protein>
    <submittedName>
        <fullName evidence="8">ECF RNA polymerase sigma factor SigW</fullName>
    </submittedName>
</protein>
<keyword evidence="3" id="KW-0731">Sigma factor</keyword>
<feature type="domain" description="RNA polymerase sigma factor 70 region 4 type 2" evidence="7">
    <location>
        <begin position="144"/>
        <end position="196"/>
    </location>
</feature>
<evidence type="ECO:0000256" key="4">
    <source>
        <dbReference type="ARBA" id="ARBA00023125"/>
    </source>
</evidence>
<dbReference type="CDD" id="cd06171">
    <property type="entry name" value="Sigma70_r4"/>
    <property type="match status" value="1"/>
</dbReference>
<dbReference type="SUPFAM" id="SSF88946">
    <property type="entry name" value="Sigma2 domain of RNA polymerase sigma factors"/>
    <property type="match status" value="1"/>
</dbReference>
<dbReference type="EMBL" id="CP042997">
    <property type="protein sequence ID" value="QEH38724.1"/>
    <property type="molecule type" value="Genomic_DNA"/>
</dbReference>
<dbReference type="InterPro" id="IPR013325">
    <property type="entry name" value="RNA_pol_sigma_r2"/>
</dbReference>
<dbReference type="NCBIfam" id="TIGR02984">
    <property type="entry name" value="Sig-70_plancto1"/>
    <property type="match status" value="1"/>
</dbReference>
<dbReference type="InterPro" id="IPR014284">
    <property type="entry name" value="RNA_pol_sigma-70_dom"/>
</dbReference>
<evidence type="ECO:0000259" key="6">
    <source>
        <dbReference type="Pfam" id="PF04542"/>
    </source>
</evidence>
<dbReference type="RefSeq" id="WP_148598138.1">
    <property type="nucleotide sequence ID" value="NZ_CP042997.1"/>
</dbReference>
<evidence type="ECO:0000256" key="1">
    <source>
        <dbReference type="ARBA" id="ARBA00010641"/>
    </source>
</evidence>
<dbReference type="SUPFAM" id="SSF88659">
    <property type="entry name" value="Sigma3 and sigma4 domains of RNA polymerase sigma factors"/>
    <property type="match status" value="1"/>
</dbReference>
<dbReference type="Pfam" id="PF04542">
    <property type="entry name" value="Sigma70_r2"/>
    <property type="match status" value="1"/>
</dbReference>
<feature type="domain" description="RNA polymerase sigma-70 region 2" evidence="6">
    <location>
        <begin position="30"/>
        <end position="97"/>
    </location>
</feature>
<dbReference type="Pfam" id="PF08281">
    <property type="entry name" value="Sigma70_r4_2"/>
    <property type="match status" value="1"/>
</dbReference>